<dbReference type="Proteomes" id="UP000031443">
    <property type="component" value="Unassembled WGS sequence"/>
</dbReference>
<gene>
    <name evidence="2" type="ORF">UY3_13774</name>
</gene>
<proteinExistence type="predicted"/>
<feature type="region of interest" description="Disordered" evidence="1">
    <location>
        <begin position="144"/>
        <end position="164"/>
    </location>
</feature>
<dbReference type="AlphaFoldDB" id="M7AWJ1"/>
<protein>
    <submittedName>
        <fullName evidence="2">Uncharacterized protein</fullName>
    </submittedName>
</protein>
<accession>M7AWJ1</accession>
<evidence type="ECO:0000313" key="3">
    <source>
        <dbReference type="Proteomes" id="UP000031443"/>
    </source>
</evidence>
<keyword evidence="3" id="KW-1185">Reference proteome</keyword>
<evidence type="ECO:0000313" key="2">
    <source>
        <dbReference type="EMBL" id="EMP29119.1"/>
    </source>
</evidence>
<name>M7AWJ1_CHEMY</name>
<dbReference type="EMBL" id="KB558791">
    <property type="protein sequence ID" value="EMP29119.1"/>
    <property type="molecule type" value="Genomic_DNA"/>
</dbReference>
<organism evidence="2 3">
    <name type="scientific">Chelonia mydas</name>
    <name type="common">Green sea-turtle</name>
    <name type="synonym">Chelonia agassizi</name>
    <dbReference type="NCBI Taxonomy" id="8469"/>
    <lineage>
        <taxon>Eukaryota</taxon>
        <taxon>Metazoa</taxon>
        <taxon>Chordata</taxon>
        <taxon>Craniata</taxon>
        <taxon>Vertebrata</taxon>
        <taxon>Euteleostomi</taxon>
        <taxon>Archelosauria</taxon>
        <taxon>Testudinata</taxon>
        <taxon>Testudines</taxon>
        <taxon>Cryptodira</taxon>
        <taxon>Durocryptodira</taxon>
        <taxon>Americhelydia</taxon>
        <taxon>Chelonioidea</taxon>
        <taxon>Cheloniidae</taxon>
        <taxon>Chelonia</taxon>
    </lineage>
</organism>
<sequence>MFKEIEALDLTPVTQREDDLLPANLNLGDLTPPLFSPCSLPLTAVSAPTSEEPLDSSIDLATDSTPLMTTKPAQVTAGTTRLGHEPPGAPTVGAEQLISFLGGGPTEGAIFPSIAPELEAGLEAPAHQAPRRGSAPCLSVLVDHGAAPRAPPGNNRETVTPPPHELRGELRKFLEDVHGSRNKNKKSCKRETYVGKNRLKQFLKKIRLAPIRLPHSRFREGFVMCAMKGGRLYVATHYVSVERMSSAETECFFIVLKIQGFGSVVTYANWSQTDKVIRVALDFGLKVFGKILGIFEISIQVQILKGKAPGRPGRFVYVPRPGPLPAAPIGLEQRTADTGSRDWTNLQAQQFGIPNYRKDVEKLERVQQKATKMIRVLEHMIYEERLRELGLFSLQKRKVRGGFESSLQLPEGGFKEDGADDRTRSKGLKLQWGRSKLDIRKNYFTRRVMKHWNALPRVVVEAPSLEIFKARLDKALAGIIYLGLVLL</sequence>
<evidence type="ECO:0000256" key="1">
    <source>
        <dbReference type="SAM" id="MobiDB-lite"/>
    </source>
</evidence>
<reference evidence="3" key="1">
    <citation type="journal article" date="2013" name="Nat. Genet.">
        <title>The draft genomes of soft-shell turtle and green sea turtle yield insights into the development and evolution of the turtle-specific body plan.</title>
        <authorList>
            <person name="Wang Z."/>
            <person name="Pascual-Anaya J."/>
            <person name="Zadissa A."/>
            <person name="Li W."/>
            <person name="Niimura Y."/>
            <person name="Huang Z."/>
            <person name="Li C."/>
            <person name="White S."/>
            <person name="Xiong Z."/>
            <person name="Fang D."/>
            <person name="Wang B."/>
            <person name="Ming Y."/>
            <person name="Chen Y."/>
            <person name="Zheng Y."/>
            <person name="Kuraku S."/>
            <person name="Pignatelli M."/>
            <person name="Herrero J."/>
            <person name="Beal K."/>
            <person name="Nozawa M."/>
            <person name="Li Q."/>
            <person name="Wang J."/>
            <person name="Zhang H."/>
            <person name="Yu L."/>
            <person name="Shigenobu S."/>
            <person name="Wang J."/>
            <person name="Liu J."/>
            <person name="Flicek P."/>
            <person name="Searle S."/>
            <person name="Wang J."/>
            <person name="Kuratani S."/>
            <person name="Yin Y."/>
            <person name="Aken B."/>
            <person name="Zhang G."/>
            <person name="Irie N."/>
        </authorList>
    </citation>
    <scope>NUCLEOTIDE SEQUENCE [LARGE SCALE GENOMIC DNA]</scope>
</reference>